<keyword evidence="4" id="KW-1185">Reference proteome</keyword>
<feature type="signal peptide" evidence="1">
    <location>
        <begin position="1"/>
        <end position="16"/>
    </location>
</feature>
<feature type="domain" description="Ig-like" evidence="2">
    <location>
        <begin position="48"/>
        <end position="140"/>
    </location>
</feature>
<dbReference type="SMART" id="SM00408">
    <property type="entry name" value="IGc2"/>
    <property type="match status" value="1"/>
</dbReference>
<organism evidence="3 4">
    <name type="scientific">Cordylochernes scorpioides</name>
    <dbReference type="NCBI Taxonomy" id="51811"/>
    <lineage>
        <taxon>Eukaryota</taxon>
        <taxon>Metazoa</taxon>
        <taxon>Ecdysozoa</taxon>
        <taxon>Arthropoda</taxon>
        <taxon>Chelicerata</taxon>
        <taxon>Arachnida</taxon>
        <taxon>Pseudoscorpiones</taxon>
        <taxon>Cheliferoidea</taxon>
        <taxon>Chernetidae</taxon>
        <taxon>Cordylochernes</taxon>
    </lineage>
</organism>
<feature type="chain" id="PRO_5046211373" evidence="1">
    <location>
        <begin position="17"/>
        <end position="155"/>
    </location>
</feature>
<reference evidence="3 4" key="1">
    <citation type="submission" date="2022-01" db="EMBL/GenBank/DDBJ databases">
        <title>A chromosomal length assembly of Cordylochernes scorpioides.</title>
        <authorList>
            <person name="Zeh D."/>
            <person name="Zeh J."/>
        </authorList>
    </citation>
    <scope>NUCLEOTIDE SEQUENCE [LARGE SCALE GENOMIC DNA]</scope>
    <source>
        <strain evidence="3">IN4F17</strain>
        <tissue evidence="3">Whole Body</tissue>
    </source>
</reference>
<evidence type="ECO:0000259" key="2">
    <source>
        <dbReference type="PROSITE" id="PS50835"/>
    </source>
</evidence>
<dbReference type="PROSITE" id="PS50835">
    <property type="entry name" value="IG_LIKE"/>
    <property type="match status" value="1"/>
</dbReference>
<accession>A0ABY6JUJ6</accession>
<name>A0ABY6JUJ6_9ARAC</name>
<dbReference type="InterPro" id="IPR007110">
    <property type="entry name" value="Ig-like_dom"/>
</dbReference>
<gene>
    <name evidence="3" type="ORF">LAZ67_1000061</name>
</gene>
<dbReference type="Gene3D" id="2.60.40.10">
    <property type="entry name" value="Immunoglobulins"/>
    <property type="match status" value="1"/>
</dbReference>
<keyword evidence="1" id="KW-0732">Signal</keyword>
<dbReference type="InterPro" id="IPR013783">
    <property type="entry name" value="Ig-like_fold"/>
</dbReference>
<sequence length="155" mass="17449">MVYRWTLLSLQSWCCGFVTDLRMLVCGDGQEMASSFDVYFDRRCGTPPKIKPFQFSVNLALGKKESLACLLAEGDGPFHFTWTKDGTPLAPSDFVKFPQVDEETSILRIPSVRPDHVGNYTCSVSGVHGRDSFTAALVLNSRCPIYPERFIQKTW</sequence>
<protein>
    <submittedName>
        <fullName evidence="3">Dscam</fullName>
    </submittedName>
</protein>
<dbReference type="SUPFAM" id="SSF48726">
    <property type="entry name" value="Immunoglobulin"/>
    <property type="match status" value="1"/>
</dbReference>
<dbReference type="EMBL" id="CP092863">
    <property type="protein sequence ID" value="UYV60132.1"/>
    <property type="molecule type" value="Genomic_DNA"/>
</dbReference>
<dbReference type="Proteomes" id="UP001235939">
    <property type="component" value="Chromosome 01"/>
</dbReference>
<dbReference type="InterPro" id="IPR003598">
    <property type="entry name" value="Ig_sub2"/>
</dbReference>
<proteinExistence type="predicted"/>
<evidence type="ECO:0000313" key="3">
    <source>
        <dbReference type="EMBL" id="UYV60132.1"/>
    </source>
</evidence>
<dbReference type="InterPro" id="IPR036179">
    <property type="entry name" value="Ig-like_dom_sf"/>
</dbReference>
<dbReference type="Pfam" id="PF13927">
    <property type="entry name" value="Ig_3"/>
    <property type="match status" value="1"/>
</dbReference>
<evidence type="ECO:0000256" key="1">
    <source>
        <dbReference type="SAM" id="SignalP"/>
    </source>
</evidence>
<evidence type="ECO:0000313" key="4">
    <source>
        <dbReference type="Proteomes" id="UP001235939"/>
    </source>
</evidence>